<name>A0AAD7L1I8_QUISA</name>
<keyword evidence="4" id="KW-0812">Transmembrane</keyword>
<gene>
    <name evidence="11" type="ORF">O6P43_029262</name>
</gene>
<keyword evidence="10" id="KW-0472">Membrane</keyword>
<dbReference type="InterPro" id="IPR002401">
    <property type="entry name" value="Cyt_P450_E_grp-I"/>
</dbReference>
<dbReference type="InterPro" id="IPR036396">
    <property type="entry name" value="Cyt_P450_sf"/>
</dbReference>
<dbReference type="EMBL" id="JARAOO010000012">
    <property type="protein sequence ID" value="KAJ7948835.1"/>
    <property type="molecule type" value="Genomic_DNA"/>
</dbReference>
<evidence type="ECO:0000256" key="4">
    <source>
        <dbReference type="ARBA" id="ARBA00022692"/>
    </source>
</evidence>
<dbReference type="AlphaFoldDB" id="A0AAD7L1I8"/>
<evidence type="ECO:0000256" key="6">
    <source>
        <dbReference type="ARBA" id="ARBA00022989"/>
    </source>
</evidence>
<dbReference type="Gene3D" id="1.10.630.10">
    <property type="entry name" value="Cytochrome P450"/>
    <property type="match status" value="1"/>
</dbReference>
<comment type="similarity">
    <text evidence="2">Belongs to the cytochrome P450 family.</text>
</comment>
<dbReference type="PRINTS" id="PR00463">
    <property type="entry name" value="EP450I"/>
</dbReference>
<evidence type="ECO:0000256" key="2">
    <source>
        <dbReference type="ARBA" id="ARBA00010617"/>
    </source>
</evidence>
<comment type="subcellular location">
    <subcellularLocation>
        <location evidence="1">Membrane</location>
        <topology evidence="1">Single-pass membrane protein</topology>
    </subcellularLocation>
</comment>
<evidence type="ECO:0000256" key="1">
    <source>
        <dbReference type="ARBA" id="ARBA00004167"/>
    </source>
</evidence>
<keyword evidence="12" id="KW-1185">Reference proteome</keyword>
<dbReference type="InterPro" id="IPR050665">
    <property type="entry name" value="Cytochrome_P450_Monooxygen"/>
</dbReference>
<dbReference type="Proteomes" id="UP001163823">
    <property type="component" value="Chromosome 12"/>
</dbReference>
<keyword evidence="6" id="KW-1133">Transmembrane helix</keyword>
<keyword evidence="8" id="KW-0408">Iron</keyword>
<dbReference type="PANTHER" id="PTHR24282:SF255">
    <property type="entry name" value="CYTOCHROME P450 72A11-RELATED"/>
    <property type="match status" value="1"/>
</dbReference>
<accession>A0AAD7L1I8</accession>
<keyword evidence="3" id="KW-0349">Heme</keyword>
<keyword evidence="9" id="KW-0503">Monooxygenase</keyword>
<dbReference type="GO" id="GO:0004497">
    <property type="term" value="F:monooxygenase activity"/>
    <property type="evidence" value="ECO:0007669"/>
    <property type="project" value="UniProtKB-KW"/>
</dbReference>
<dbReference type="KEGG" id="qsa:O6P43_029262"/>
<dbReference type="InterPro" id="IPR001128">
    <property type="entry name" value="Cyt_P450"/>
</dbReference>
<dbReference type="Pfam" id="PF00067">
    <property type="entry name" value="p450"/>
    <property type="match status" value="1"/>
</dbReference>
<protein>
    <submittedName>
        <fullName evidence="11">Cytochrome P450 family protein</fullName>
    </submittedName>
</protein>
<proteinExistence type="inferred from homology"/>
<dbReference type="PANTHER" id="PTHR24282">
    <property type="entry name" value="CYTOCHROME P450 FAMILY MEMBER"/>
    <property type="match status" value="1"/>
</dbReference>
<dbReference type="GO" id="GO:0020037">
    <property type="term" value="F:heme binding"/>
    <property type="evidence" value="ECO:0007669"/>
    <property type="project" value="InterPro"/>
</dbReference>
<dbReference type="GO" id="GO:0016705">
    <property type="term" value="F:oxidoreductase activity, acting on paired donors, with incorporation or reduction of molecular oxygen"/>
    <property type="evidence" value="ECO:0007669"/>
    <property type="project" value="InterPro"/>
</dbReference>
<organism evidence="11 12">
    <name type="scientific">Quillaja saponaria</name>
    <name type="common">Soap bark tree</name>
    <dbReference type="NCBI Taxonomy" id="32244"/>
    <lineage>
        <taxon>Eukaryota</taxon>
        <taxon>Viridiplantae</taxon>
        <taxon>Streptophyta</taxon>
        <taxon>Embryophyta</taxon>
        <taxon>Tracheophyta</taxon>
        <taxon>Spermatophyta</taxon>
        <taxon>Magnoliopsida</taxon>
        <taxon>eudicotyledons</taxon>
        <taxon>Gunneridae</taxon>
        <taxon>Pentapetalae</taxon>
        <taxon>rosids</taxon>
        <taxon>fabids</taxon>
        <taxon>Fabales</taxon>
        <taxon>Quillajaceae</taxon>
        <taxon>Quillaja</taxon>
    </lineage>
</organism>
<dbReference type="GO" id="GO:0005506">
    <property type="term" value="F:iron ion binding"/>
    <property type="evidence" value="ECO:0007669"/>
    <property type="project" value="InterPro"/>
</dbReference>
<evidence type="ECO:0000256" key="3">
    <source>
        <dbReference type="ARBA" id="ARBA00022617"/>
    </source>
</evidence>
<dbReference type="SUPFAM" id="SSF48264">
    <property type="entry name" value="Cytochrome P450"/>
    <property type="match status" value="1"/>
</dbReference>
<keyword evidence="5" id="KW-0479">Metal-binding</keyword>
<evidence type="ECO:0000256" key="9">
    <source>
        <dbReference type="ARBA" id="ARBA00023033"/>
    </source>
</evidence>
<sequence>MKEGEAPTDDLLGLLMESNFKEIREQGNNKNVGMSMDDVINECKLFYFAGQETTAELLVWTLVLLSRYPKWQTQAREEVFQVFGDKKPDYDGLNHLKVVTTIFYEVLRLYPPGFLFNRAIEKETKFGNLILPAGIEVCMPTILLQYDQELWGEDSKECQRQPWDKFGSFHFDGDLEYALDKTTA</sequence>
<evidence type="ECO:0000256" key="10">
    <source>
        <dbReference type="ARBA" id="ARBA00023136"/>
    </source>
</evidence>
<evidence type="ECO:0000256" key="8">
    <source>
        <dbReference type="ARBA" id="ARBA00023004"/>
    </source>
</evidence>
<evidence type="ECO:0000256" key="5">
    <source>
        <dbReference type="ARBA" id="ARBA00022723"/>
    </source>
</evidence>
<dbReference type="PRINTS" id="PR00385">
    <property type="entry name" value="P450"/>
</dbReference>
<comment type="caution">
    <text evidence="11">The sequence shown here is derived from an EMBL/GenBank/DDBJ whole genome shotgun (WGS) entry which is preliminary data.</text>
</comment>
<evidence type="ECO:0000313" key="11">
    <source>
        <dbReference type="EMBL" id="KAJ7948835.1"/>
    </source>
</evidence>
<reference evidence="11" key="1">
    <citation type="journal article" date="2023" name="Science">
        <title>Elucidation of the pathway for biosynthesis of saponin adjuvants from the soapbark tree.</title>
        <authorList>
            <person name="Reed J."/>
            <person name="Orme A."/>
            <person name="El-Demerdash A."/>
            <person name="Owen C."/>
            <person name="Martin L.B.B."/>
            <person name="Misra R.C."/>
            <person name="Kikuchi S."/>
            <person name="Rejzek M."/>
            <person name="Martin A.C."/>
            <person name="Harkess A."/>
            <person name="Leebens-Mack J."/>
            <person name="Louveau T."/>
            <person name="Stephenson M.J."/>
            <person name="Osbourn A."/>
        </authorList>
    </citation>
    <scope>NUCLEOTIDE SEQUENCE</scope>
    <source>
        <strain evidence="11">S10</strain>
    </source>
</reference>
<evidence type="ECO:0000256" key="7">
    <source>
        <dbReference type="ARBA" id="ARBA00023002"/>
    </source>
</evidence>
<evidence type="ECO:0000313" key="12">
    <source>
        <dbReference type="Proteomes" id="UP001163823"/>
    </source>
</evidence>
<keyword evidence="7" id="KW-0560">Oxidoreductase</keyword>
<dbReference type="GO" id="GO:0016020">
    <property type="term" value="C:membrane"/>
    <property type="evidence" value="ECO:0007669"/>
    <property type="project" value="UniProtKB-SubCell"/>
</dbReference>